<accession>A0A6M1SLU3</accession>
<dbReference type="AlphaFoldDB" id="A0A6M1SLU3"/>
<name>A0A6M1SLU3_9HYPH</name>
<proteinExistence type="predicted"/>
<sequence>MFDGEAVFVYAPYSADKVALREVEKKLNDALMPPYSLRDFTVEVKQAKAAWQ</sequence>
<dbReference type="Proteomes" id="UP000474802">
    <property type="component" value="Unassembled WGS sequence"/>
</dbReference>
<keyword evidence="2" id="KW-1185">Reference proteome</keyword>
<protein>
    <submittedName>
        <fullName evidence="1">Uncharacterized protein</fullName>
    </submittedName>
</protein>
<dbReference type="RefSeq" id="WP_164532757.1">
    <property type="nucleotide sequence ID" value="NZ_JAALFG010000001.1"/>
</dbReference>
<evidence type="ECO:0000313" key="1">
    <source>
        <dbReference type="EMBL" id="NGP16502.1"/>
    </source>
</evidence>
<organism evidence="1 2">
    <name type="scientific">Devosia aurantiaca</name>
    <dbReference type="NCBI Taxonomy" id="2714858"/>
    <lineage>
        <taxon>Bacteria</taxon>
        <taxon>Pseudomonadati</taxon>
        <taxon>Pseudomonadota</taxon>
        <taxon>Alphaproteobacteria</taxon>
        <taxon>Hyphomicrobiales</taxon>
        <taxon>Devosiaceae</taxon>
        <taxon>Devosia</taxon>
    </lineage>
</organism>
<evidence type="ECO:0000313" key="2">
    <source>
        <dbReference type="Proteomes" id="UP000474802"/>
    </source>
</evidence>
<comment type="caution">
    <text evidence="1">The sequence shown here is derived from an EMBL/GenBank/DDBJ whole genome shotgun (WGS) entry which is preliminary data.</text>
</comment>
<reference evidence="1 2" key="2">
    <citation type="submission" date="2020-03" db="EMBL/GenBank/DDBJ databases">
        <title>Devosia chinhatensis sp. nov., isolated from a hexachlorocyclohexane (HCH) dump site in India.</title>
        <authorList>
            <person name="Kumar M."/>
            <person name="Lal R."/>
        </authorList>
    </citation>
    <scope>NUCLEOTIDE SEQUENCE [LARGE SCALE GENOMIC DNA]</scope>
    <source>
        <strain evidence="1 2">H239</strain>
    </source>
</reference>
<reference evidence="1 2" key="1">
    <citation type="submission" date="2020-02" db="EMBL/GenBank/DDBJ databases">
        <authorList>
            <person name="Khan S.A."/>
            <person name="Jeon C.O."/>
            <person name="Chun B.H."/>
        </authorList>
    </citation>
    <scope>NUCLEOTIDE SEQUENCE [LARGE SCALE GENOMIC DNA]</scope>
    <source>
        <strain evidence="1 2">H239</strain>
    </source>
</reference>
<dbReference type="EMBL" id="JAALFG010000001">
    <property type="protein sequence ID" value="NGP16502.1"/>
    <property type="molecule type" value="Genomic_DNA"/>
</dbReference>
<gene>
    <name evidence="1" type="ORF">G5575_01310</name>
</gene>